<keyword evidence="2" id="KW-1185">Reference proteome</keyword>
<dbReference type="CDD" id="cd00093">
    <property type="entry name" value="HTH_XRE"/>
    <property type="match status" value="1"/>
</dbReference>
<evidence type="ECO:0000313" key="2">
    <source>
        <dbReference type="Proteomes" id="UP000676885"/>
    </source>
</evidence>
<organism evidence="1 2">
    <name type="scientific">Arthrobacter jiangjiafuii</name>
    <dbReference type="NCBI Taxonomy" id="2817475"/>
    <lineage>
        <taxon>Bacteria</taxon>
        <taxon>Bacillati</taxon>
        <taxon>Actinomycetota</taxon>
        <taxon>Actinomycetes</taxon>
        <taxon>Micrococcales</taxon>
        <taxon>Micrococcaceae</taxon>
        <taxon>Arthrobacter</taxon>
    </lineage>
</organism>
<sequence>MTMGETFGQRLHFFRRTGHLTQAALGGSELPAREVSLLERGRREPPPGAVRLLAERLATVAGLPRVYFELSAAQAWDERDYSAARGFALRAAAAALAAGDETGEWELSYLAAVCLRRQHAYRQCIAEAERLAQHPLAGEGQPLRPLAETLLATACQGAGQLADAVVHARRALDLGVSLKVGPEYLVEAYQAFIAALSESGLQDEAWGHCRTLLVPLLESGTDRQTAGKGFWAVGNVAFRRGDIANGLRYHTRAASLLSPTADLEVWAAFNRASAAMRLAEGVHDDATRECLAHAETALSVVGGTEEDGLDNLHNQGRWLQLSGNHPSAVDVLSTVYGRRGVLPPQSTGEVALHLGLSLAALGRTWQAVQAFEDSAAAFSRAGAPDRAGHAARLSAQVQSGAPVGLTERTGPW</sequence>
<evidence type="ECO:0000313" key="1">
    <source>
        <dbReference type="EMBL" id="QWC10947.1"/>
    </source>
</evidence>
<dbReference type="SUPFAM" id="SSF48452">
    <property type="entry name" value="TPR-like"/>
    <property type="match status" value="2"/>
</dbReference>
<dbReference type="AlphaFoldDB" id="A0A975M6S4"/>
<protein>
    <submittedName>
        <fullName evidence="1">XRE family transcriptional regulator</fullName>
    </submittedName>
</protein>
<dbReference type="EMBL" id="CP076022">
    <property type="protein sequence ID" value="QWC10947.1"/>
    <property type="molecule type" value="Genomic_DNA"/>
</dbReference>
<dbReference type="InterPro" id="IPR011990">
    <property type="entry name" value="TPR-like_helical_dom_sf"/>
</dbReference>
<dbReference type="InterPro" id="IPR001387">
    <property type="entry name" value="Cro/C1-type_HTH"/>
</dbReference>
<dbReference type="RefSeq" id="WP_210230333.1">
    <property type="nucleotide sequence ID" value="NZ_CP076022.1"/>
</dbReference>
<dbReference type="Proteomes" id="UP000676885">
    <property type="component" value="Chromosome"/>
</dbReference>
<reference evidence="1 2" key="1">
    <citation type="submission" date="2021-05" db="EMBL/GenBank/DDBJ databases">
        <title>Novel species in genus Arthrobacter.</title>
        <authorList>
            <person name="Zhang G."/>
        </authorList>
    </citation>
    <scope>NUCLEOTIDE SEQUENCE [LARGE SCALE GENOMIC DNA]</scope>
    <source>
        <strain evidence="2">zg-ZUI227</strain>
    </source>
</reference>
<dbReference type="Gene3D" id="1.25.40.10">
    <property type="entry name" value="Tetratricopeptide repeat domain"/>
    <property type="match status" value="2"/>
</dbReference>
<name>A0A975M6S4_9MICC</name>
<dbReference type="KEGG" id="ajg:KKR91_04920"/>
<accession>A0A975M6S4</accession>
<gene>
    <name evidence="1" type="ORF">KKR91_04920</name>
</gene>
<proteinExistence type="predicted"/>